<organism evidence="1 2">
    <name type="scientific">Stylosanthes scabra</name>
    <dbReference type="NCBI Taxonomy" id="79078"/>
    <lineage>
        <taxon>Eukaryota</taxon>
        <taxon>Viridiplantae</taxon>
        <taxon>Streptophyta</taxon>
        <taxon>Embryophyta</taxon>
        <taxon>Tracheophyta</taxon>
        <taxon>Spermatophyta</taxon>
        <taxon>Magnoliopsida</taxon>
        <taxon>eudicotyledons</taxon>
        <taxon>Gunneridae</taxon>
        <taxon>Pentapetalae</taxon>
        <taxon>rosids</taxon>
        <taxon>fabids</taxon>
        <taxon>Fabales</taxon>
        <taxon>Fabaceae</taxon>
        <taxon>Papilionoideae</taxon>
        <taxon>50 kb inversion clade</taxon>
        <taxon>dalbergioids sensu lato</taxon>
        <taxon>Dalbergieae</taxon>
        <taxon>Pterocarpus clade</taxon>
        <taxon>Stylosanthes</taxon>
    </lineage>
</organism>
<dbReference type="Proteomes" id="UP001341840">
    <property type="component" value="Unassembled WGS sequence"/>
</dbReference>
<gene>
    <name evidence="1" type="ORF">PIB30_000041</name>
</gene>
<name>A0ABU6Q1X5_9FABA</name>
<comment type="caution">
    <text evidence="1">The sequence shown here is derived from an EMBL/GenBank/DDBJ whole genome shotgun (WGS) entry which is preliminary data.</text>
</comment>
<evidence type="ECO:0000313" key="2">
    <source>
        <dbReference type="Proteomes" id="UP001341840"/>
    </source>
</evidence>
<dbReference type="EMBL" id="JASCZI010000001">
    <property type="protein sequence ID" value="MED6105916.1"/>
    <property type="molecule type" value="Genomic_DNA"/>
</dbReference>
<sequence length="89" mass="9425">MSNPNPSSFSAHCHCNHAAAIASSSPPPPKLGLRSLNIGSHNRLRSPASVVAFPASSSLPLHRPHIVHSFTVGDSVPIVCISEGWLRRV</sequence>
<evidence type="ECO:0000313" key="1">
    <source>
        <dbReference type="EMBL" id="MED6105916.1"/>
    </source>
</evidence>
<keyword evidence="2" id="KW-1185">Reference proteome</keyword>
<accession>A0ABU6Q1X5</accession>
<protein>
    <submittedName>
        <fullName evidence="1">Uncharacterized protein</fullName>
    </submittedName>
</protein>
<proteinExistence type="predicted"/>
<reference evidence="1 2" key="1">
    <citation type="journal article" date="2023" name="Plants (Basel)">
        <title>Bridging the Gap: Combining Genomics and Transcriptomics Approaches to Understand Stylosanthes scabra, an Orphan Legume from the Brazilian Caatinga.</title>
        <authorList>
            <person name="Ferreira-Neto J.R.C."/>
            <person name="da Silva M.D."/>
            <person name="Binneck E."/>
            <person name="de Melo N.F."/>
            <person name="da Silva R.H."/>
            <person name="de Melo A.L.T.M."/>
            <person name="Pandolfi V."/>
            <person name="Bustamante F.O."/>
            <person name="Brasileiro-Vidal A.C."/>
            <person name="Benko-Iseppon A.M."/>
        </authorList>
    </citation>
    <scope>NUCLEOTIDE SEQUENCE [LARGE SCALE GENOMIC DNA]</scope>
    <source>
        <tissue evidence="1">Leaves</tissue>
    </source>
</reference>